<dbReference type="GO" id="GO:0033818">
    <property type="term" value="F:beta-ketoacyl-acyl-carrier-protein synthase III activity"/>
    <property type="evidence" value="ECO:0007669"/>
    <property type="project" value="UniProtKB-EC"/>
</dbReference>
<sequence length="328" mass="36613">ATLRREHHRHRQLCPRAASDQRRPRQDGGHERRVDHPADRDQGAADRPERRDDRHPRGRGRPQGDRGRRAHPQGHRADRRRDDHAGDGVPEHRLLHRGRAGHPRRAGVRHVGRLLGVHLRAGDRGELRPVRAVQARPGDRVRDDQPDRQLQGPGQLHPVRRRGRGRGAQPHDGAEAGDAVQLDARRRHRRGRDEVRPGQPVPGQRADAGRGAAVHADPRPRGVQVRGHEVRGADPRRDGQVRADGRPGQADRPAPGEPADHRQRDGEARADVGQGVREHRAVRQHVGRQHPARARRGVAGGQGAAGRPRDLRRVRGGPDLGKRRVPRL</sequence>
<proteinExistence type="predicted"/>
<dbReference type="EMBL" id="CADCUQ010000347">
    <property type="protein sequence ID" value="CAA9397769.1"/>
    <property type="molecule type" value="Genomic_DNA"/>
</dbReference>
<feature type="region of interest" description="Disordered" evidence="1">
    <location>
        <begin position="128"/>
        <end position="328"/>
    </location>
</feature>
<feature type="compositionally biased region" description="Basic and acidic residues" evidence="1">
    <location>
        <begin position="216"/>
        <end position="245"/>
    </location>
</feature>
<evidence type="ECO:0000313" key="2">
    <source>
        <dbReference type="EMBL" id="CAA9397769.1"/>
    </source>
</evidence>
<feature type="compositionally biased region" description="Basic and acidic residues" evidence="1">
    <location>
        <begin position="258"/>
        <end position="281"/>
    </location>
</feature>
<feature type="non-terminal residue" evidence="2">
    <location>
        <position position="1"/>
    </location>
</feature>
<feature type="compositionally biased region" description="Basic and acidic residues" evidence="1">
    <location>
        <begin position="75"/>
        <end position="93"/>
    </location>
</feature>
<feature type="compositionally biased region" description="Basic residues" evidence="1">
    <location>
        <begin position="282"/>
        <end position="296"/>
    </location>
</feature>
<evidence type="ECO:0000256" key="1">
    <source>
        <dbReference type="SAM" id="MobiDB-lite"/>
    </source>
</evidence>
<keyword evidence="2" id="KW-0808">Transferase</keyword>
<dbReference type="EC" id="2.3.1.180" evidence="2"/>
<reference evidence="2" key="1">
    <citation type="submission" date="2020-02" db="EMBL/GenBank/DDBJ databases">
        <authorList>
            <person name="Meier V. D."/>
        </authorList>
    </citation>
    <scope>NUCLEOTIDE SEQUENCE</scope>
    <source>
        <strain evidence="2">AVDCRST_MAG64</strain>
    </source>
</reference>
<keyword evidence="2" id="KW-0012">Acyltransferase</keyword>
<feature type="non-terminal residue" evidence="2">
    <location>
        <position position="328"/>
    </location>
</feature>
<gene>
    <name evidence="2" type="ORF">AVDCRST_MAG64-1530</name>
</gene>
<protein>
    <submittedName>
        <fullName evidence="2">3-oxoacyl-[acyl-carrier-protein] synthase, KASIII</fullName>
        <ecNumber evidence="2">2.3.1.180</ecNumber>
    </submittedName>
</protein>
<name>A0A6J4NWR5_9BACT</name>
<organism evidence="2">
    <name type="scientific">uncultured Phycisphaerae bacterium</name>
    <dbReference type="NCBI Taxonomy" id="904963"/>
    <lineage>
        <taxon>Bacteria</taxon>
        <taxon>Pseudomonadati</taxon>
        <taxon>Planctomycetota</taxon>
        <taxon>Phycisphaerae</taxon>
        <taxon>environmental samples</taxon>
    </lineage>
</organism>
<feature type="compositionally biased region" description="Basic residues" evidence="1">
    <location>
        <begin position="1"/>
        <end position="13"/>
    </location>
</feature>
<feature type="compositionally biased region" description="Basic residues" evidence="1">
    <location>
        <begin position="94"/>
        <end position="109"/>
    </location>
</feature>
<feature type="compositionally biased region" description="Basic and acidic residues" evidence="1">
    <location>
        <begin position="19"/>
        <end position="55"/>
    </location>
</feature>
<feature type="region of interest" description="Disordered" evidence="1">
    <location>
        <begin position="1"/>
        <end position="109"/>
    </location>
</feature>
<dbReference type="AlphaFoldDB" id="A0A6J4NWR5"/>
<feature type="compositionally biased region" description="Basic and acidic residues" evidence="1">
    <location>
        <begin position="137"/>
        <end position="147"/>
    </location>
</feature>
<accession>A0A6J4NWR5</accession>